<dbReference type="PANTHER" id="PTHR12526:SF510">
    <property type="entry name" value="D-INOSITOL 3-PHOSPHATE GLYCOSYLTRANSFERASE"/>
    <property type="match status" value="1"/>
</dbReference>
<dbReference type="Pfam" id="PF13439">
    <property type="entry name" value="Glyco_transf_4"/>
    <property type="match status" value="1"/>
</dbReference>
<evidence type="ECO:0000259" key="3">
    <source>
        <dbReference type="Pfam" id="PF13439"/>
    </source>
</evidence>
<dbReference type="OrthoDB" id="9801573at2"/>
<gene>
    <name evidence="4" type="ORF">FJU11_08560</name>
</gene>
<sequence>MTYSPRVVCFPFVGDDIGGSHLSTIKLIEALDRKRYTPLVVLHTSEGPVASVLAEHGLPFVEAPFRPLPSRRGVGNRTVKALRNLVGFTLAAARPLARFLKERDVDIVHTNDGRIHLAWAVPAKLAHAHHVWHHRGDPNAWGINYLAPIFADRIVTVSRFATPRRPLLPFGCEVAVVHSPFDPPSTNMERSVAKNPIREELGCSPETRLLGYFGLLISRKRPLGFVEAVAAFTRRYPDVPVIGLLFGVPGNEEAWLGRAVMQRATELGIADRIRLMGFRQPVEPWMGAVDVLLVPAVREPFGRTLIEAMMLGVPVVATRDGGNCEAIENEKTGFLVPVDRPEAFCEPVHRLLTDPECHRRITMAAYEDTRSRYGLKKHVEQIDRIYSQLGGPFAEPRPLTVC</sequence>
<dbReference type="Pfam" id="PF13692">
    <property type="entry name" value="Glyco_trans_1_4"/>
    <property type="match status" value="1"/>
</dbReference>
<dbReference type="Proteomes" id="UP000320314">
    <property type="component" value="Unassembled WGS sequence"/>
</dbReference>
<keyword evidence="5" id="KW-1185">Reference proteome</keyword>
<keyword evidence="2 4" id="KW-0808">Transferase</keyword>
<name>A0A506U588_9HYPH</name>
<dbReference type="CDD" id="cd03801">
    <property type="entry name" value="GT4_PimA-like"/>
    <property type="match status" value="1"/>
</dbReference>
<dbReference type="RefSeq" id="WP_141166622.1">
    <property type="nucleotide sequence ID" value="NZ_VHLH01000013.1"/>
</dbReference>
<reference evidence="4 5" key="1">
    <citation type="submission" date="2019-06" db="EMBL/GenBank/DDBJ databases">
        <authorList>
            <person name="Li M."/>
        </authorList>
    </citation>
    <scope>NUCLEOTIDE SEQUENCE [LARGE SCALE GENOMIC DNA]</scope>
    <source>
        <strain evidence="4 5">BGMRC6574</strain>
    </source>
</reference>
<proteinExistence type="predicted"/>
<evidence type="ECO:0000313" key="5">
    <source>
        <dbReference type="Proteomes" id="UP000320314"/>
    </source>
</evidence>
<protein>
    <submittedName>
        <fullName evidence="4">Glycosyltransferase family 4 protein</fullName>
    </submittedName>
</protein>
<feature type="domain" description="Glycosyltransferase subfamily 4-like N-terminal" evidence="3">
    <location>
        <begin position="17"/>
        <end position="161"/>
    </location>
</feature>
<dbReference type="GO" id="GO:0016757">
    <property type="term" value="F:glycosyltransferase activity"/>
    <property type="evidence" value="ECO:0007669"/>
    <property type="project" value="UniProtKB-KW"/>
</dbReference>
<keyword evidence="1" id="KW-0328">Glycosyltransferase</keyword>
<dbReference type="AlphaFoldDB" id="A0A506U588"/>
<accession>A0A506U588</accession>
<evidence type="ECO:0000256" key="1">
    <source>
        <dbReference type="ARBA" id="ARBA00022676"/>
    </source>
</evidence>
<dbReference type="SUPFAM" id="SSF53756">
    <property type="entry name" value="UDP-Glycosyltransferase/glycogen phosphorylase"/>
    <property type="match status" value="1"/>
</dbReference>
<dbReference type="PANTHER" id="PTHR12526">
    <property type="entry name" value="GLYCOSYLTRANSFERASE"/>
    <property type="match status" value="1"/>
</dbReference>
<evidence type="ECO:0000256" key="2">
    <source>
        <dbReference type="ARBA" id="ARBA00022679"/>
    </source>
</evidence>
<comment type="caution">
    <text evidence="4">The sequence shown here is derived from an EMBL/GenBank/DDBJ whole genome shotgun (WGS) entry which is preliminary data.</text>
</comment>
<dbReference type="EMBL" id="VHLH01000013">
    <property type="protein sequence ID" value="TPW29020.1"/>
    <property type="molecule type" value="Genomic_DNA"/>
</dbReference>
<dbReference type="InterPro" id="IPR028098">
    <property type="entry name" value="Glyco_trans_4-like_N"/>
</dbReference>
<organism evidence="4 5">
    <name type="scientific">Pararhizobium mangrovi</name>
    <dbReference type="NCBI Taxonomy" id="2590452"/>
    <lineage>
        <taxon>Bacteria</taxon>
        <taxon>Pseudomonadati</taxon>
        <taxon>Pseudomonadota</taxon>
        <taxon>Alphaproteobacteria</taxon>
        <taxon>Hyphomicrobiales</taxon>
        <taxon>Rhizobiaceae</taxon>
        <taxon>Rhizobium/Agrobacterium group</taxon>
        <taxon>Pararhizobium</taxon>
    </lineage>
</organism>
<evidence type="ECO:0000313" key="4">
    <source>
        <dbReference type="EMBL" id="TPW29020.1"/>
    </source>
</evidence>
<dbReference type="Gene3D" id="3.40.50.2000">
    <property type="entry name" value="Glycogen Phosphorylase B"/>
    <property type="match status" value="2"/>
</dbReference>